<comment type="subcellular location">
    <subcellularLocation>
        <location evidence="1">Membrane</location>
        <topology evidence="1">Multi-pass membrane protein</topology>
    </subcellularLocation>
</comment>
<evidence type="ECO:0000313" key="7">
    <source>
        <dbReference type="EMBL" id="SEK22778.1"/>
    </source>
</evidence>
<dbReference type="OrthoDB" id="465874at2"/>
<keyword evidence="4 5" id="KW-0472">Membrane</keyword>
<dbReference type="SUPFAM" id="SSF144091">
    <property type="entry name" value="Rhomboid-like"/>
    <property type="match status" value="1"/>
</dbReference>
<dbReference type="GO" id="GO:0016020">
    <property type="term" value="C:membrane"/>
    <property type="evidence" value="ECO:0007669"/>
    <property type="project" value="UniProtKB-SubCell"/>
</dbReference>
<organism evidence="7 8">
    <name type="scientific">Paraburkholderia caballeronis</name>
    <dbReference type="NCBI Taxonomy" id="416943"/>
    <lineage>
        <taxon>Bacteria</taxon>
        <taxon>Pseudomonadati</taxon>
        <taxon>Pseudomonadota</taxon>
        <taxon>Betaproteobacteria</taxon>
        <taxon>Burkholderiales</taxon>
        <taxon>Burkholderiaceae</taxon>
        <taxon>Paraburkholderia</taxon>
    </lineage>
</organism>
<dbReference type="AlphaFoldDB" id="A0A1H7F9Y5"/>
<dbReference type="STRING" id="416943.SAMN05445871_6028"/>
<feature type="transmembrane region" description="Helical" evidence="5">
    <location>
        <begin position="126"/>
        <end position="147"/>
    </location>
</feature>
<evidence type="ECO:0000256" key="5">
    <source>
        <dbReference type="SAM" id="Phobius"/>
    </source>
</evidence>
<gene>
    <name evidence="7" type="ORF">SAMN05192542_101236</name>
</gene>
<evidence type="ECO:0000259" key="6">
    <source>
        <dbReference type="Pfam" id="PF01694"/>
    </source>
</evidence>
<protein>
    <submittedName>
        <fullName evidence="7">Rhomboid family protein</fullName>
    </submittedName>
</protein>
<dbReference type="EMBL" id="FOAJ01000001">
    <property type="protein sequence ID" value="SEK22778.1"/>
    <property type="molecule type" value="Genomic_DNA"/>
</dbReference>
<evidence type="ECO:0000256" key="1">
    <source>
        <dbReference type="ARBA" id="ARBA00004141"/>
    </source>
</evidence>
<evidence type="ECO:0000256" key="3">
    <source>
        <dbReference type="ARBA" id="ARBA00022989"/>
    </source>
</evidence>
<name>A0A1H7F9Y5_9BURK</name>
<dbReference type="InterPro" id="IPR022764">
    <property type="entry name" value="Peptidase_S54_rhomboid_dom"/>
</dbReference>
<keyword evidence="3 5" id="KW-1133">Transmembrane helix</keyword>
<keyword evidence="2 5" id="KW-0812">Transmembrane</keyword>
<proteinExistence type="predicted"/>
<dbReference type="Proteomes" id="UP000199120">
    <property type="component" value="Unassembled WGS sequence"/>
</dbReference>
<keyword evidence="8" id="KW-1185">Reference proteome</keyword>
<evidence type="ECO:0000256" key="4">
    <source>
        <dbReference type="ARBA" id="ARBA00023136"/>
    </source>
</evidence>
<feature type="transmembrane region" description="Helical" evidence="5">
    <location>
        <begin position="100"/>
        <end position="120"/>
    </location>
</feature>
<dbReference type="Gene3D" id="1.20.1540.10">
    <property type="entry name" value="Rhomboid-like"/>
    <property type="match status" value="1"/>
</dbReference>
<dbReference type="InterPro" id="IPR035952">
    <property type="entry name" value="Rhomboid-like_sf"/>
</dbReference>
<evidence type="ECO:0000313" key="8">
    <source>
        <dbReference type="Proteomes" id="UP000199120"/>
    </source>
</evidence>
<feature type="transmembrane region" description="Helical" evidence="5">
    <location>
        <begin position="185"/>
        <end position="204"/>
    </location>
</feature>
<dbReference type="RefSeq" id="WP_090552649.1">
    <property type="nucleotide sequence ID" value="NZ_FNSR01000003.1"/>
</dbReference>
<dbReference type="GO" id="GO:0004252">
    <property type="term" value="F:serine-type endopeptidase activity"/>
    <property type="evidence" value="ECO:0007669"/>
    <property type="project" value="InterPro"/>
</dbReference>
<feature type="domain" description="Peptidase S54 rhomboid" evidence="6">
    <location>
        <begin position="67"/>
        <end position="199"/>
    </location>
</feature>
<dbReference type="Pfam" id="PF01694">
    <property type="entry name" value="Rhomboid"/>
    <property type="match status" value="1"/>
</dbReference>
<accession>A0A1H7F9Y5</accession>
<feature type="transmembrane region" description="Helical" evidence="5">
    <location>
        <begin position="26"/>
        <end position="49"/>
    </location>
</feature>
<feature type="transmembrane region" description="Helical" evidence="5">
    <location>
        <begin position="154"/>
        <end position="179"/>
    </location>
</feature>
<sequence length="209" mass="22043">MPQPSQPYARAAASGPDFATRLELRAALLASFVGSIWAVFIVSTAFPGLRLDSHGVRPRSFAGLEGILFAPWLHGSLAHIMANTGGLVILGWFTMWPRISGFWAATIGSMLGAGLFAWVLGAPDTIHIGASGIIFGYAGFLVARGWFTRNVLALVVAVSVMVFYGATMLVGVLPLYPFISWESHLGGVVGGVVMARVVSVRGAGGRKGR</sequence>
<reference evidence="8" key="1">
    <citation type="submission" date="2016-10" db="EMBL/GenBank/DDBJ databases">
        <authorList>
            <person name="Varghese N."/>
            <person name="Submissions S."/>
        </authorList>
    </citation>
    <scope>NUCLEOTIDE SEQUENCE [LARGE SCALE GENOMIC DNA]</scope>
    <source>
        <strain evidence="8">LMG 26416</strain>
    </source>
</reference>
<feature type="transmembrane region" description="Helical" evidence="5">
    <location>
        <begin position="69"/>
        <end position="93"/>
    </location>
</feature>
<evidence type="ECO:0000256" key="2">
    <source>
        <dbReference type="ARBA" id="ARBA00022692"/>
    </source>
</evidence>